<keyword evidence="2" id="KW-0812">Transmembrane</keyword>
<keyword evidence="2" id="KW-0472">Membrane</keyword>
<gene>
    <name evidence="3" type="ORF">NPA09_03180</name>
</gene>
<reference evidence="3" key="1">
    <citation type="submission" date="2022-07" db="EMBL/GenBank/DDBJ databases">
        <title>Complete genome of Mycoplasma equigenitalium type strain T37.</title>
        <authorList>
            <person name="Spergser J."/>
        </authorList>
    </citation>
    <scope>NUCLEOTIDE SEQUENCE</scope>
    <source>
        <strain evidence="3">T37</strain>
    </source>
</reference>
<keyword evidence="2" id="KW-1133">Transmembrane helix</keyword>
<evidence type="ECO:0000256" key="2">
    <source>
        <dbReference type="SAM" id="Phobius"/>
    </source>
</evidence>
<protein>
    <recommendedName>
        <fullName evidence="5">DUF4179 domain-containing protein</fullName>
    </recommendedName>
</protein>
<proteinExistence type="predicted"/>
<dbReference type="RefSeq" id="WP_129722924.1">
    <property type="nucleotide sequence ID" value="NZ_CP101808.1"/>
</dbReference>
<feature type="region of interest" description="Disordered" evidence="1">
    <location>
        <begin position="1"/>
        <end position="38"/>
    </location>
</feature>
<dbReference type="Proteomes" id="UP001059576">
    <property type="component" value="Chromosome"/>
</dbReference>
<evidence type="ECO:0000313" key="4">
    <source>
        <dbReference type="Proteomes" id="UP001059576"/>
    </source>
</evidence>
<feature type="compositionally biased region" description="Polar residues" evidence="1">
    <location>
        <begin position="21"/>
        <end position="31"/>
    </location>
</feature>
<name>A0ABY5J0X6_9BACT</name>
<dbReference type="EMBL" id="CP101808">
    <property type="protein sequence ID" value="UUD36874.1"/>
    <property type="molecule type" value="Genomic_DNA"/>
</dbReference>
<feature type="transmembrane region" description="Helical" evidence="2">
    <location>
        <begin position="107"/>
        <end position="128"/>
    </location>
</feature>
<evidence type="ECO:0000313" key="3">
    <source>
        <dbReference type="EMBL" id="UUD36874.1"/>
    </source>
</evidence>
<accession>A0ABY5J0X6</accession>
<keyword evidence="4" id="KW-1185">Reference proteome</keyword>
<organism evidence="3 4">
    <name type="scientific">Mycoplasmopsis equigenitalium</name>
    <dbReference type="NCBI Taxonomy" id="114883"/>
    <lineage>
        <taxon>Bacteria</taxon>
        <taxon>Bacillati</taxon>
        <taxon>Mycoplasmatota</taxon>
        <taxon>Mycoplasmoidales</taxon>
        <taxon>Metamycoplasmataceae</taxon>
        <taxon>Mycoplasmopsis</taxon>
    </lineage>
</organism>
<evidence type="ECO:0000256" key="1">
    <source>
        <dbReference type="SAM" id="MobiDB-lite"/>
    </source>
</evidence>
<sequence length="671" mass="75808">MKTKKQPDSVQKANTKEITTKNEATQESSTKQIKKPSVTHTTRLGKITKITTINRFKEAPANNNLPVNGENNLASTQASQQVAIATPNPTMSVEFYPNKRNSIGRILGLYAAAIVPVIGVAAVASAYLTTKQNNIQSASPTYFKMQDVLHSLNGEVDSKLAVNFNEITDKDIKLVGDATSGFKYYFVIYNKNYQKRTIQATLYLNSNDEEDLTLEKPIEIGGFPENIISQASLDIESAIQSIKGQVKALEPTSLAQRLLTKNNTDKTAHNFRYKDIYELDIDTGLTLSEIKKQGVDIKIVPNKQIPVFNPSTKKNDSLEIELSVEKDGIIKNTKVTVAGFISLEEYDGKRLDEALVGLHGVRFQTLKYKDKSNKHTIRKKYKEITDVFNDINYNIVDLYNNYPDLKFDSLKLDAVGENVVTVEATARLNETSKLVQFSISGYTPLTDFLADYLYDEINSMIHASGSLFTTTFNTKKLPSEAIKSYVNMDDFLTDVNLLSLKTRCAEEEITLKLADGSRTYYSDDEYGRLSVTLEFYLPDDADMIEVPIIVEGYKFLEDYWKEKFAELDTIFAANPKTKIHGDNDQPKIKYTMQEFANEFDFDFEAFGIIDPNHYEWEHKFSFPDVITSAPATEADLKAGIRRFYFYVEPKITNRIESHLIEAVITGFKPKI</sequence>
<evidence type="ECO:0008006" key="5">
    <source>
        <dbReference type="Google" id="ProtNLM"/>
    </source>
</evidence>